<dbReference type="EMBL" id="JAHCVK010000001">
    <property type="protein sequence ID" value="MBT0652245.1"/>
    <property type="molecule type" value="Genomic_DNA"/>
</dbReference>
<evidence type="ECO:0000256" key="1">
    <source>
        <dbReference type="ARBA" id="ARBA00005953"/>
    </source>
</evidence>
<accession>A0ABS5SA42</accession>
<comment type="similarity">
    <text evidence="1">Belongs to the 4-hydroxybenzoyl-CoA thioesterase family.</text>
</comment>
<reference evidence="3 4" key="1">
    <citation type="submission" date="2021-05" db="EMBL/GenBank/DDBJ databases">
        <title>The draft genome of Geobacter luticola JCM 17780.</title>
        <authorList>
            <person name="Xu Z."/>
            <person name="Masuda Y."/>
            <person name="Itoh H."/>
            <person name="Senoo K."/>
        </authorList>
    </citation>
    <scope>NUCLEOTIDE SEQUENCE [LARGE SCALE GENOMIC DNA]</scope>
    <source>
        <strain evidence="3 4">JCM 17780</strain>
    </source>
</reference>
<dbReference type="Pfam" id="PF13279">
    <property type="entry name" value="4HBT_2"/>
    <property type="match status" value="1"/>
</dbReference>
<gene>
    <name evidence="3" type="ORF">KI810_04200</name>
</gene>
<evidence type="ECO:0000256" key="2">
    <source>
        <dbReference type="ARBA" id="ARBA00022801"/>
    </source>
</evidence>
<sequence>MQQFASKMKLRIDWCDIDMFHHVNNISVLRYVQSARTHYLEALGLMQLQLTDRKGPVLASSSTQFKKQLFYPGNVTVYSTVSAIKNTSFTLQHYIYDDKGELATEVTDIIVFFDFAANTKLKIPDTLKAKIHSLENRVQLATKM</sequence>
<dbReference type="CDD" id="cd00586">
    <property type="entry name" value="4HBT"/>
    <property type="match status" value="1"/>
</dbReference>
<organism evidence="3 4">
    <name type="scientific">Geomobilimonas luticola</name>
    <dbReference type="NCBI Taxonomy" id="1114878"/>
    <lineage>
        <taxon>Bacteria</taxon>
        <taxon>Pseudomonadati</taxon>
        <taxon>Thermodesulfobacteriota</taxon>
        <taxon>Desulfuromonadia</taxon>
        <taxon>Geobacterales</taxon>
        <taxon>Geobacteraceae</taxon>
        <taxon>Geomobilimonas</taxon>
    </lineage>
</organism>
<name>A0ABS5SA42_9BACT</name>
<dbReference type="InterPro" id="IPR029069">
    <property type="entry name" value="HotDog_dom_sf"/>
</dbReference>
<keyword evidence="4" id="KW-1185">Reference proteome</keyword>
<dbReference type="SUPFAM" id="SSF54637">
    <property type="entry name" value="Thioesterase/thiol ester dehydrase-isomerase"/>
    <property type="match status" value="1"/>
</dbReference>
<keyword evidence="2" id="KW-0378">Hydrolase</keyword>
<comment type="caution">
    <text evidence="3">The sequence shown here is derived from an EMBL/GenBank/DDBJ whole genome shotgun (WGS) entry which is preliminary data.</text>
</comment>
<evidence type="ECO:0000313" key="4">
    <source>
        <dbReference type="Proteomes" id="UP000756860"/>
    </source>
</evidence>
<dbReference type="PANTHER" id="PTHR31793">
    <property type="entry name" value="4-HYDROXYBENZOYL-COA THIOESTERASE FAMILY MEMBER"/>
    <property type="match status" value="1"/>
</dbReference>
<dbReference type="Gene3D" id="3.10.129.10">
    <property type="entry name" value="Hotdog Thioesterase"/>
    <property type="match status" value="1"/>
</dbReference>
<dbReference type="RefSeq" id="WP_214174199.1">
    <property type="nucleotide sequence ID" value="NZ_JAHCVK010000001.1"/>
</dbReference>
<dbReference type="Proteomes" id="UP000756860">
    <property type="component" value="Unassembled WGS sequence"/>
</dbReference>
<dbReference type="PANTHER" id="PTHR31793:SF27">
    <property type="entry name" value="NOVEL THIOESTERASE SUPERFAMILY DOMAIN AND SAPOSIN A-TYPE DOMAIN CONTAINING PROTEIN (0610012H03RIK)"/>
    <property type="match status" value="1"/>
</dbReference>
<protein>
    <submittedName>
        <fullName evidence="3">Acyl-CoA thioesterase</fullName>
    </submittedName>
</protein>
<proteinExistence type="inferred from homology"/>
<evidence type="ECO:0000313" key="3">
    <source>
        <dbReference type="EMBL" id="MBT0652245.1"/>
    </source>
</evidence>
<dbReference type="InterPro" id="IPR050563">
    <property type="entry name" value="4-hydroxybenzoyl-CoA_TE"/>
</dbReference>